<organism evidence="1 2">
    <name type="scientific">Eumeta variegata</name>
    <name type="common">Bagworm moth</name>
    <name type="synonym">Eumeta japonica</name>
    <dbReference type="NCBI Taxonomy" id="151549"/>
    <lineage>
        <taxon>Eukaryota</taxon>
        <taxon>Metazoa</taxon>
        <taxon>Ecdysozoa</taxon>
        <taxon>Arthropoda</taxon>
        <taxon>Hexapoda</taxon>
        <taxon>Insecta</taxon>
        <taxon>Pterygota</taxon>
        <taxon>Neoptera</taxon>
        <taxon>Endopterygota</taxon>
        <taxon>Lepidoptera</taxon>
        <taxon>Glossata</taxon>
        <taxon>Ditrysia</taxon>
        <taxon>Tineoidea</taxon>
        <taxon>Psychidae</taxon>
        <taxon>Oiketicinae</taxon>
        <taxon>Eumeta</taxon>
    </lineage>
</organism>
<accession>A0A4C1W025</accession>
<evidence type="ECO:0000313" key="2">
    <source>
        <dbReference type="Proteomes" id="UP000299102"/>
    </source>
</evidence>
<sequence>MSENGETYFKTFPSTDLESSLSACTRRPGRVYWAGVMQAKCGVRQVPYPKGKKRDPITKTSLSVRLSVTRLYLMIRVSQIVEIFTDDVLLLPL</sequence>
<comment type="caution">
    <text evidence="1">The sequence shown here is derived from an EMBL/GenBank/DDBJ whole genome shotgun (WGS) entry which is preliminary data.</text>
</comment>
<protein>
    <submittedName>
        <fullName evidence="1">Uncharacterized protein</fullName>
    </submittedName>
</protein>
<name>A0A4C1W025_EUMVA</name>
<keyword evidence="2" id="KW-1185">Reference proteome</keyword>
<gene>
    <name evidence="1" type="ORF">EVAR_81329_1</name>
</gene>
<dbReference type="Proteomes" id="UP000299102">
    <property type="component" value="Unassembled WGS sequence"/>
</dbReference>
<evidence type="ECO:0000313" key="1">
    <source>
        <dbReference type="EMBL" id="GBP44413.1"/>
    </source>
</evidence>
<proteinExistence type="predicted"/>
<dbReference type="EMBL" id="BGZK01000452">
    <property type="protein sequence ID" value="GBP44413.1"/>
    <property type="molecule type" value="Genomic_DNA"/>
</dbReference>
<dbReference type="AlphaFoldDB" id="A0A4C1W025"/>
<reference evidence="1 2" key="1">
    <citation type="journal article" date="2019" name="Commun. Biol.">
        <title>The bagworm genome reveals a unique fibroin gene that provides high tensile strength.</title>
        <authorList>
            <person name="Kono N."/>
            <person name="Nakamura H."/>
            <person name="Ohtoshi R."/>
            <person name="Tomita M."/>
            <person name="Numata K."/>
            <person name="Arakawa K."/>
        </authorList>
    </citation>
    <scope>NUCLEOTIDE SEQUENCE [LARGE SCALE GENOMIC DNA]</scope>
</reference>